<protein>
    <submittedName>
        <fullName evidence="1">Uncharacterized protein</fullName>
    </submittedName>
</protein>
<sequence length="42" mass="4686">MIIGFGMQFLSTKDSVAEVESSEQLSNYIDEVTKCQTQADNK</sequence>
<gene>
    <name evidence="1" type="ORF">GCM10023338_06430</name>
</gene>
<evidence type="ECO:0000313" key="2">
    <source>
        <dbReference type="Proteomes" id="UP001500631"/>
    </source>
</evidence>
<keyword evidence="2" id="KW-1185">Reference proteome</keyword>
<dbReference type="Proteomes" id="UP001500631">
    <property type="component" value="Unassembled WGS sequence"/>
</dbReference>
<organism evidence="1 2">
    <name type="scientific">Wohlfahrtiimonas larvae</name>
    <dbReference type="NCBI Taxonomy" id="1157986"/>
    <lineage>
        <taxon>Bacteria</taxon>
        <taxon>Pseudomonadati</taxon>
        <taxon>Pseudomonadota</taxon>
        <taxon>Gammaproteobacteria</taxon>
        <taxon>Cardiobacteriales</taxon>
        <taxon>Ignatzschineriaceae</taxon>
        <taxon>Wohlfahrtiimonas</taxon>
    </lineage>
</organism>
<proteinExistence type="predicted"/>
<accession>A0ABP9MIE5</accession>
<comment type="caution">
    <text evidence="1">The sequence shown here is derived from an EMBL/GenBank/DDBJ whole genome shotgun (WGS) entry which is preliminary data.</text>
</comment>
<name>A0ABP9MIE5_9GAMM</name>
<dbReference type="EMBL" id="BAABKE010000002">
    <property type="protein sequence ID" value="GAA5096259.1"/>
    <property type="molecule type" value="Genomic_DNA"/>
</dbReference>
<reference evidence="2" key="1">
    <citation type="journal article" date="2019" name="Int. J. Syst. Evol. Microbiol.">
        <title>The Global Catalogue of Microorganisms (GCM) 10K type strain sequencing project: providing services to taxonomists for standard genome sequencing and annotation.</title>
        <authorList>
            <consortium name="The Broad Institute Genomics Platform"/>
            <consortium name="The Broad Institute Genome Sequencing Center for Infectious Disease"/>
            <person name="Wu L."/>
            <person name="Ma J."/>
        </authorList>
    </citation>
    <scope>NUCLEOTIDE SEQUENCE [LARGE SCALE GENOMIC DNA]</scope>
    <source>
        <strain evidence="2">JCM 18424</strain>
    </source>
</reference>
<evidence type="ECO:0000313" key="1">
    <source>
        <dbReference type="EMBL" id="GAA5096259.1"/>
    </source>
</evidence>